<reference evidence="7" key="2">
    <citation type="submission" date="2021-01" db="EMBL/GenBank/DDBJ databases">
        <authorList>
            <person name="Schikora-Tamarit M.A."/>
        </authorList>
    </citation>
    <scope>NUCLEOTIDE SEQUENCE</scope>
    <source>
        <strain evidence="7">CBS6341</strain>
    </source>
</reference>
<comment type="caution">
    <text evidence="7">The sequence shown here is derived from an EMBL/GenBank/DDBJ whole genome shotgun (WGS) entry which is preliminary data.</text>
</comment>
<dbReference type="GO" id="GO:0016787">
    <property type="term" value="F:hydrolase activity"/>
    <property type="evidence" value="ECO:0007669"/>
    <property type="project" value="UniProtKB-KW"/>
</dbReference>
<dbReference type="OrthoDB" id="3064516at2759"/>
<dbReference type="Pfam" id="PF01546">
    <property type="entry name" value="Peptidase_M20"/>
    <property type="match status" value="1"/>
</dbReference>
<evidence type="ECO:0000313" key="8">
    <source>
        <dbReference type="Proteomes" id="UP000769528"/>
    </source>
</evidence>
<protein>
    <recommendedName>
        <fullName evidence="6">Peptidase M20 dimerisation domain-containing protein</fullName>
    </recommendedName>
</protein>
<gene>
    <name evidence="7" type="ORF">WICMUC_001541</name>
</gene>
<dbReference type="CDD" id="cd05652">
    <property type="entry name" value="M20_ArgE_DapE-like_fungal"/>
    <property type="match status" value="1"/>
</dbReference>
<dbReference type="Proteomes" id="UP000769528">
    <property type="component" value="Unassembled WGS sequence"/>
</dbReference>
<dbReference type="Gene3D" id="3.40.630.10">
    <property type="entry name" value="Zn peptidases"/>
    <property type="match status" value="1"/>
</dbReference>
<keyword evidence="4" id="KW-0378">Hydrolase</keyword>
<name>A0A9P8PWG3_9ASCO</name>
<organism evidence="7 8">
    <name type="scientific">Wickerhamomyces mucosus</name>
    <dbReference type="NCBI Taxonomy" id="1378264"/>
    <lineage>
        <taxon>Eukaryota</taxon>
        <taxon>Fungi</taxon>
        <taxon>Dikarya</taxon>
        <taxon>Ascomycota</taxon>
        <taxon>Saccharomycotina</taxon>
        <taxon>Saccharomycetes</taxon>
        <taxon>Phaffomycetales</taxon>
        <taxon>Wickerhamomycetaceae</taxon>
        <taxon>Wickerhamomyces</taxon>
    </lineage>
</organism>
<evidence type="ECO:0000256" key="4">
    <source>
        <dbReference type="ARBA" id="ARBA00022801"/>
    </source>
</evidence>
<dbReference type="InterPro" id="IPR002933">
    <property type="entry name" value="Peptidase_M20"/>
</dbReference>
<evidence type="ECO:0000256" key="2">
    <source>
        <dbReference type="ARBA" id="ARBA00006247"/>
    </source>
</evidence>
<dbReference type="GO" id="GO:0046872">
    <property type="term" value="F:metal ion binding"/>
    <property type="evidence" value="ECO:0007669"/>
    <property type="project" value="UniProtKB-KW"/>
</dbReference>
<dbReference type="InterPro" id="IPR050072">
    <property type="entry name" value="Peptidase_M20A"/>
</dbReference>
<sequence length="388" mass="42984">MRLSLLLLPTALGASIPNFFRELIPQELLSTNEVGKSFSSSEHELIKLHKSLVEIESVSGNEYEVSHYLSRYLTSKGFNVELETVEKNRENVYAYLGESKDAKILLTSHIDTVPGLYPYYLNGETIYGRGSNDAKASVASQVIAALELIETLNVKAGEIALLYVVGEEYDGIGMKTVSTDLDAHWDHVIFGEPTELKLGVGHKGVYHFDISIKGKASHSGYPQLGIDANQKLIDTLHKISHADFPTDELLGITTVNNGLIEGGDASNIVSPHADAKILIRVAKDTASVRQTIRNIIAEENKQYHNIEIEDLQFKEPVYLDYDVPGFETTILAYFTDIPNLTKDDIKSRYLYGPGSITNAHTPDEHITLGDLKKGVEGYKDLVTYLLDK</sequence>
<reference evidence="7" key="1">
    <citation type="journal article" date="2021" name="Open Biol.">
        <title>Shared evolutionary footprints suggest mitochondrial oxidative damage underlies multiple complex I losses in fungi.</title>
        <authorList>
            <person name="Schikora-Tamarit M.A."/>
            <person name="Marcet-Houben M."/>
            <person name="Nosek J."/>
            <person name="Gabaldon T."/>
        </authorList>
    </citation>
    <scope>NUCLEOTIDE SEQUENCE</scope>
    <source>
        <strain evidence="7">CBS6341</strain>
    </source>
</reference>
<dbReference type="Gene3D" id="3.30.70.360">
    <property type="match status" value="1"/>
</dbReference>
<comment type="similarity">
    <text evidence="2">Belongs to the peptidase M20A family.</text>
</comment>
<feature type="domain" description="Peptidase M20 dimerisation" evidence="6">
    <location>
        <begin position="200"/>
        <end position="303"/>
    </location>
</feature>
<keyword evidence="8" id="KW-1185">Reference proteome</keyword>
<dbReference type="AlphaFoldDB" id="A0A9P8PWG3"/>
<accession>A0A9P8PWG3</accession>
<dbReference type="SUPFAM" id="SSF55031">
    <property type="entry name" value="Bacterial exopeptidase dimerisation domain"/>
    <property type="match status" value="1"/>
</dbReference>
<evidence type="ECO:0000256" key="3">
    <source>
        <dbReference type="ARBA" id="ARBA00022723"/>
    </source>
</evidence>
<dbReference type="InterPro" id="IPR036264">
    <property type="entry name" value="Bact_exopeptidase_dim_dom"/>
</dbReference>
<dbReference type="PANTHER" id="PTHR43808">
    <property type="entry name" value="ACETYLORNITHINE DEACETYLASE"/>
    <property type="match status" value="1"/>
</dbReference>
<dbReference type="Pfam" id="PF07687">
    <property type="entry name" value="M20_dimer"/>
    <property type="match status" value="1"/>
</dbReference>
<dbReference type="InterPro" id="IPR001261">
    <property type="entry name" value="ArgE/DapE_CS"/>
</dbReference>
<dbReference type="PANTHER" id="PTHR43808:SF8">
    <property type="entry name" value="PEPTIDASE M20 DIMERISATION DOMAIN-CONTAINING PROTEIN"/>
    <property type="match status" value="1"/>
</dbReference>
<evidence type="ECO:0000313" key="7">
    <source>
        <dbReference type="EMBL" id="KAH3678524.1"/>
    </source>
</evidence>
<evidence type="ECO:0000256" key="5">
    <source>
        <dbReference type="ARBA" id="ARBA00022833"/>
    </source>
</evidence>
<proteinExistence type="inferred from homology"/>
<dbReference type="EMBL" id="JAEUBF010000443">
    <property type="protein sequence ID" value="KAH3678524.1"/>
    <property type="molecule type" value="Genomic_DNA"/>
</dbReference>
<keyword evidence="5" id="KW-0862">Zinc</keyword>
<dbReference type="SUPFAM" id="SSF53187">
    <property type="entry name" value="Zn-dependent exopeptidases"/>
    <property type="match status" value="1"/>
</dbReference>
<dbReference type="InterPro" id="IPR011650">
    <property type="entry name" value="Peptidase_M20_dimer"/>
</dbReference>
<evidence type="ECO:0000259" key="6">
    <source>
        <dbReference type="Pfam" id="PF07687"/>
    </source>
</evidence>
<evidence type="ECO:0000256" key="1">
    <source>
        <dbReference type="ARBA" id="ARBA00001947"/>
    </source>
</evidence>
<keyword evidence="3" id="KW-0479">Metal-binding</keyword>
<dbReference type="PROSITE" id="PS00758">
    <property type="entry name" value="ARGE_DAPE_CPG2_1"/>
    <property type="match status" value="1"/>
</dbReference>
<comment type="cofactor">
    <cofactor evidence="1">
        <name>Zn(2+)</name>
        <dbReference type="ChEBI" id="CHEBI:29105"/>
    </cofactor>
</comment>